<dbReference type="Gene3D" id="3.40.710.10">
    <property type="entry name" value="DD-peptidase/beta-lactamase superfamily"/>
    <property type="match status" value="1"/>
</dbReference>
<dbReference type="SUPFAM" id="SSF56601">
    <property type="entry name" value="beta-lactamase/transpeptidase-like"/>
    <property type="match status" value="1"/>
</dbReference>
<feature type="domain" description="Zn(2)-C6 fungal-type" evidence="2">
    <location>
        <begin position="13"/>
        <end position="45"/>
    </location>
</feature>
<dbReference type="Proteomes" id="UP001295794">
    <property type="component" value="Unassembled WGS sequence"/>
</dbReference>
<comment type="caution">
    <text evidence="3">The sequence shown here is derived from an EMBL/GenBank/DDBJ whole genome shotgun (WGS) entry which is preliminary data.</text>
</comment>
<dbReference type="PROSITE" id="PS50048">
    <property type="entry name" value="ZN2_CY6_FUNGAL_2"/>
    <property type="match status" value="1"/>
</dbReference>
<dbReference type="InterPro" id="IPR001138">
    <property type="entry name" value="Zn2Cys6_DnaBD"/>
</dbReference>
<proteinExistence type="predicted"/>
<protein>
    <recommendedName>
        <fullName evidence="2">Zn(2)-C6 fungal-type domain-containing protein</fullName>
    </recommendedName>
</protein>
<keyword evidence="4" id="KW-1185">Reference proteome</keyword>
<dbReference type="Pfam" id="PF00172">
    <property type="entry name" value="Zn_clus"/>
    <property type="match status" value="1"/>
</dbReference>
<dbReference type="SUPFAM" id="SSF57701">
    <property type="entry name" value="Zn2/Cys6 DNA-binding domain"/>
    <property type="match status" value="1"/>
</dbReference>
<evidence type="ECO:0000259" key="2">
    <source>
        <dbReference type="PROSITE" id="PS50048"/>
    </source>
</evidence>
<name>A0AAD2K6M2_9AGAR</name>
<organism evidence="3 4">
    <name type="scientific">Mycena citricolor</name>
    <dbReference type="NCBI Taxonomy" id="2018698"/>
    <lineage>
        <taxon>Eukaryota</taxon>
        <taxon>Fungi</taxon>
        <taxon>Dikarya</taxon>
        <taxon>Basidiomycota</taxon>
        <taxon>Agaricomycotina</taxon>
        <taxon>Agaricomycetes</taxon>
        <taxon>Agaricomycetidae</taxon>
        <taxon>Agaricales</taxon>
        <taxon>Marasmiineae</taxon>
        <taxon>Mycenaceae</taxon>
        <taxon>Mycena</taxon>
    </lineage>
</organism>
<feature type="compositionally biased region" description="Basic and acidic residues" evidence="1">
    <location>
        <begin position="656"/>
        <end position="670"/>
    </location>
</feature>
<dbReference type="PROSITE" id="PS00463">
    <property type="entry name" value="ZN2_CY6_FUNGAL_1"/>
    <property type="match status" value="1"/>
</dbReference>
<feature type="region of interest" description="Disordered" evidence="1">
    <location>
        <begin position="651"/>
        <end position="670"/>
    </location>
</feature>
<sequence>MSVFASSRRVAIACLSCRERKIKCITSSTDNACLRCHSNDLPCDYISAVKHRRVRPAPADTDAPRKRRTARPDAPSGPEAPARTCALRPLRAKHAPYPRHHRAYDGAAEGCWPVVADVAEYSVPPRPCAYPPSICISERDIRQPIPLSSVSCDYDWAPPSRSPSASPIALPLPLPLSSASSSPLLTETREAFVYSHVSQVDDPLEDYWRAFDGGASWHPSHAQEFIGVQLPDAYTEPATLKYATACASLSIHPQASIYYTPQLFDVITTGLPIHNASLSPRISWDSKTADILPGWGLMDPVANRESTIPDLMSHCTGLAPHEMMGALADPVEGLRLRHLRPSYAFRAHAVWFVRAAGRPASARHARYGVLLRPGAAGQVGGWLFMPQAIWLRALLEEVENAENETIIPAEVIEKAASEIMVYSPIARYPELSPLTYGGGQSRGTYRGFEVIEHGGLTPGFLSQISRIPSQSLGVAVLTNDDSLGNFMMEAIKYRIFDEYFGLAPVEWTARFDSTPFRTSQLSLSIATASDRPTASTAPYATLAGTYTNAAYRDLRLRLFLHGSMEEGDGACEDLAAEVGARLPAVIQPHVPTLIARWATPLTHYLLLEHFDRDPWNLTGLWSHCEGEWVQKMTVGMLAELDGARGFVGRAFSGSSEQDRGDVGFERPNRE</sequence>
<dbReference type="Gene3D" id="4.10.240.10">
    <property type="entry name" value="Zn(2)-C6 fungal-type DNA-binding domain"/>
    <property type="match status" value="1"/>
</dbReference>
<dbReference type="CDD" id="cd00067">
    <property type="entry name" value="GAL4"/>
    <property type="match status" value="1"/>
</dbReference>
<dbReference type="EMBL" id="CAVNYO010000446">
    <property type="protein sequence ID" value="CAK5282114.1"/>
    <property type="molecule type" value="Genomic_DNA"/>
</dbReference>
<evidence type="ECO:0000256" key="1">
    <source>
        <dbReference type="SAM" id="MobiDB-lite"/>
    </source>
</evidence>
<dbReference type="InterPro" id="IPR036864">
    <property type="entry name" value="Zn2-C6_fun-type_DNA-bd_sf"/>
</dbReference>
<reference evidence="3" key="1">
    <citation type="submission" date="2023-11" db="EMBL/GenBank/DDBJ databases">
        <authorList>
            <person name="De Vega J J."/>
            <person name="De Vega J J."/>
        </authorList>
    </citation>
    <scope>NUCLEOTIDE SEQUENCE</scope>
</reference>
<dbReference type="GO" id="GO:0008270">
    <property type="term" value="F:zinc ion binding"/>
    <property type="evidence" value="ECO:0007669"/>
    <property type="project" value="InterPro"/>
</dbReference>
<dbReference type="InterPro" id="IPR012338">
    <property type="entry name" value="Beta-lactam/transpept-like"/>
</dbReference>
<evidence type="ECO:0000313" key="4">
    <source>
        <dbReference type="Proteomes" id="UP001295794"/>
    </source>
</evidence>
<feature type="region of interest" description="Disordered" evidence="1">
    <location>
        <begin position="54"/>
        <end position="83"/>
    </location>
</feature>
<dbReference type="GO" id="GO:0000981">
    <property type="term" value="F:DNA-binding transcription factor activity, RNA polymerase II-specific"/>
    <property type="evidence" value="ECO:0007669"/>
    <property type="project" value="InterPro"/>
</dbReference>
<accession>A0AAD2K6M2</accession>
<dbReference type="AlphaFoldDB" id="A0AAD2K6M2"/>
<evidence type="ECO:0000313" key="3">
    <source>
        <dbReference type="EMBL" id="CAK5282114.1"/>
    </source>
</evidence>
<dbReference type="SMART" id="SM00066">
    <property type="entry name" value="GAL4"/>
    <property type="match status" value="1"/>
</dbReference>
<gene>
    <name evidence="3" type="ORF">MYCIT1_LOCUS33595</name>
</gene>